<dbReference type="GO" id="GO:0016646">
    <property type="term" value="F:oxidoreductase activity, acting on the CH-NH group of donors, NAD or NADP as acceptor"/>
    <property type="evidence" value="ECO:0007669"/>
    <property type="project" value="UniProtKB-ARBA"/>
</dbReference>
<evidence type="ECO:0000313" key="7">
    <source>
        <dbReference type="Proteomes" id="UP001378188"/>
    </source>
</evidence>
<reference evidence="6 7" key="1">
    <citation type="submission" date="2024-02" db="EMBL/GenBank/DDBJ databases">
        <title>Genome analysis and characterization of Microbaculum marinisediminis sp. nov., isolated from marine sediment.</title>
        <authorList>
            <person name="Du Z.-J."/>
            <person name="Ye Y.-Q."/>
            <person name="Zhang Z.-R."/>
            <person name="Yuan S.-M."/>
            <person name="Zhang X.-Y."/>
        </authorList>
    </citation>
    <scope>NUCLEOTIDE SEQUENCE [LARGE SCALE GENOMIC DNA]</scope>
    <source>
        <strain evidence="6 7">SDUM1044001</strain>
    </source>
</reference>
<dbReference type="PANTHER" id="PTHR33798">
    <property type="entry name" value="FLAVOPROTEIN OXYGENASE"/>
    <property type="match status" value="1"/>
</dbReference>
<keyword evidence="2" id="KW-0285">Flavoprotein</keyword>
<evidence type="ECO:0000256" key="3">
    <source>
        <dbReference type="ARBA" id="ARBA00022643"/>
    </source>
</evidence>
<keyword evidence="7" id="KW-1185">Reference proteome</keyword>
<keyword evidence="6" id="KW-0560">Oxidoreductase</keyword>
<dbReference type="PANTHER" id="PTHR33798:SF5">
    <property type="entry name" value="FLAVIN REDUCTASE LIKE DOMAIN-CONTAINING PROTEIN"/>
    <property type="match status" value="1"/>
</dbReference>
<dbReference type="SMART" id="SM00903">
    <property type="entry name" value="Flavin_Reduct"/>
    <property type="match status" value="1"/>
</dbReference>
<proteinExistence type="inferred from homology"/>
<comment type="similarity">
    <text evidence="4">Belongs to the flavoredoxin family.</text>
</comment>
<evidence type="ECO:0000313" key="6">
    <source>
        <dbReference type="EMBL" id="MEJ8572014.1"/>
    </source>
</evidence>
<evidence type="ECO:0000256" key="2">
    <source>
        <dbReference type="ARBA" id="ARBA00022630"/>
    </source>
</evidence>
<dbReference type="InterPro" id="IPR012349">
    <property type="entry name" value="Split_barrel_FMN-bd"/>
</dbReference>
<dbReference type="AlphaFoldDB" id="A0AAW9RSU6"/>
<dbReference type="Pfam" id="PF01613">
    <property type="entry name" value="Flavin_Reduct"/>
    <property type="match status" value="1"/>
</dbReference>
<dbReference type="Gene3D" id="2.30.110.10">
    <property type="entry name" value="Electron Transport, Fmn-binding Protein, Chain A"/>
    <property type="match status" value="1"/>
</dbReference>
<dbReference type="Proteomes" id="UP001378188">
    <property type="component" value="Unassembled WGS sequence"/>
</dbReference>
<protein>
    <submittedName>
        <fullName evidence="6">Flavin reductase family protein</fullName>
        <ecNumber evidence="6">1.5.1.-</ecNumber>
    </submittedName>
</protein>
<gene>
    <name evidence="6" type="ORF">V3328_11050</name>
</gene>
<feature type="domain" description="Flavin reductase like" evidence="5">
    <location>
        <begin position="19"/>
        <end position="173"/>
    </location>
</feature>
<dbReference type="EC" id="1.5.1.-" evidence="6"/>
<comment type="cofactor">
    <cofactor evidence="1">
        <name>FMN</name>
        <dbReference type="ChEBI" id="CHEBI:58210"/>
    </cofactor>
</comment>
<dbReference type="RefSeq" id="WP_340329713.1">
    <property type="nucleotide sequence ID" value="NZ_JAZHOF010000004.1"/>
</dbReference>
<evidence type="ECO:0000256" key="1">
    <source>
        <dbReference type="ARBA" id="ARBA00001917"/>
    </source>
</evidence>
<dbReference type="GO" id="GO:0010181">
    <property type="term" value="F:FMN binding"/>
    <property type="evidence" value="ECO:0007669"/>
    <property type="project" value="InterPro"/>
</dbReference>
<accession>A0AAW9RSU6</accession>
<dbReference type="EMBL" id="JAZHOF010000004">
    <property type="protein sequence ID" value="MEJ8572014.1"/>
    <property type="molecule type" value="Genomic_DNA"/>
</dbReference>
<dbReference type="InterPro" id="IPR002563">
    <property type="entry name" value="Flavin_Rdtase-like_dom"/>
</dbReference>
<dbReference type="SUPFAM" id="SSF50475">
    <property type="entry name" value="FMN-binding split barrel"/>
    <property type="match status" value="1"/>
</dbReference>
<organism evidence="6 7">
    <name type="scientific">Microbaculum marinum</name>
    <dbReference type="NCBI Taxonomy" id="1764581"/>
    <lineage>
        <taxon>Bacteria</taxon>
        <taxon>Pseudomonadati</taxon>
        <taxon>Pseudomonadota</taxon>
        <taxon>Alphaproteobacteria</taxon>
        <taxon>Hyphomicrobiales</taxon>
        <taxon>Tepidamorphaceae</taxon>
        <taxon>Microbaculum</taxon>
    </lineage>
</organism>
<keyword evidence="3" id="KW-0288">FMN</keyword>
<evidence type="ECO:0000259" key="5">
    <source>
        <dbReference type="SMART" id="SM00903"/>
    </source>
</evidence>
<comment type="caution">
    <text evidence="6">The sequence shown here is derived from an EMBL/GenBank/DDBJ whole genome shotgun (WGS) entry which is preliminary data.</text>
</comment>
<sequence length="210" mass="23092">MEFDLSELKGTDCSKLLNSTTVPRPIGWLVTMDAEGRTNAAPFSYFNVMSPNPPMVCVGISSRADDIHKDSAANILATKQFVVNFVNYENRHKMNVGGADFGPGISELEKAGLTPAPSTKIAPPRIAESPAGYECELAHTVELGNSRYIFVGRVLVVHIQDEMMLDAERLYVDTPKLDLIGRMHGGGWYARTTDLFEMPRLSKDEVEAAE</sequence>
<name>A0AAW9RSU6_9HYPH</name>
<evidence type="ECO:0000256" key="4">
    <source>
        <dbReference type="ARBA" id="ARBA00038054"/>
    </source>
</evidence>